<reference evidence="7" key="1">
    <citation type="submission" date="2021-04" db="EMBL/GenBank/DDBJ databases">
        <title>Sinoanaerobacter chloroacetimidivorans sp. nov., an obligate anaerobic bacterium isolated from anaerobic sludge.</title>
        <authorList>
            <person name="Bao Y."/>
        </authorList>
    </citation>
    <scope>NUCLEOTIDE SEQUENCE</scope>
    <source>
        <strain evidence="7">BAD-6</strain>
    </source>
</reference>
<dbReference type="Pfam" id="PF25917">
    <property type="entry name" value="BSH_RND"/>
    <property type="match status" value="1"/>
</dbReference>
<evidence type="ECO:0000256" key="3">
    <source>
        <dbReference type="ARBA" id="ARBA00022448"/>
    </source>
</evidence>
<comment type="subcellular location">
    <subcellularLocation>
        <location evidence="1">Cell envelope</location>
    </subcellularLocation>
</comment>
<dbReference type="PANTHER" id="PTHR30469">
    <property type="entry name" value="MULTIDRUG RESISTANCE PROTEIN MDTA"/>
    <property type="match status" value="1"/>
</dbReference>
<feature type="transmembrane region" description="Helical" evidence="4">
    <location>
        <begin position="9"/>
        <end position="28"/>
    </location>
</feature>
<evidence type="ECO:0000313" key="8">
    <source>
        <dbReference type="Proteomes" id="UP000675664"/>
    </source>
</evidence>
<keyword evidence="4" id="KW-1133">Transmembrane helix</keyword>
<keyword evidence="8" id="KW-1185">Reference proteome</keyword>
<keyword evidence="3" id="KW-0813">Transport</keyword>
<dbReference type="InterPro" id="IPR058627">
    <property type="entry name" value="MdtA-like_C"/>
</dbReference>
<sequence>MKKLNKKGLIILSVTAVVIIGIGLFLLLRPDGGSYQEETAKTQDIVTYYSYEGNIEAKEAQNVYANSVTSIKKLYVEEGDHVSKGDLLYEIDDNNIASKLTQAQASAQSAEISYQDSKKSLSRTKELYDQGAVSLQEYEKAVSNFEICQSQWIQAKANYDSVLQEEHDTRILAEIDGVVSEIYAEENDTVISGTKIMDVVNYDQLQVKIKVDEFDLDSVSEGRDAVVMVTALNKEVRGAVAKVSNQAEVNNGVSYFNAEIDLEQSTDLKVGLSVEVRIISQKADSVVAVPLKAISFDSENQPYILSRDADQKVTAKKVTVGINDGTVAEIKEGVSPGETVLIQNKSDESDSGITVPPRMRAN</sequence>
<dbReference type="AlphaFoldDB" id="A0A8J7W271"/>
<evidence type="ECO:0000259" key="6">
    <source>
        <dbReference type="Pfam" id="PF25967"/>
    </source>
</evidence>
<dbReference type="Gene3D" id="2.40.30.170">
    <property type="match status" value="1"/>
</dbReference>
<dbReference type="InterPro" id="IPR058625">
    <property type="entry name" value="MdtA-like_BSH"/>
</dbReference>
<feature type="domain" description="Multidrug resistance protein MdtA-like barrel-sandwich hybrid" evidence="5">
    <location>
        <begin position="71"/>
        <end position="199"/>
    </location>
</feature>
<dbReference type="NCBIfam" id="TIGR01730">
    <property type="entry name" value="RND_mfp"/>
    <property type="match status" value="1"/>
</dbReference>
<evidence type="ECO:0000256" key="2">
    <source>
        <dbReference type="ARBA" id="ARBA00009477"/>
    </source>
</evidence>
<dbReference type="GO" id="GO:1990281">
    <property type="term" value="C:efflux pump complex"/>
    <property type="evidence" value="ECO:0007669"/>
    <property type="project" value="TreeGrafter"/>
</dbReference>
<name>A0A8J7W271_9FIRM</name>
<evidence type="ECO:0000256" key="1">
    <source>
        <dbReference type="ARBA" id="ARBA00004196"/>
    </source>
</evidence>
<dbReference type="SUPFAM" id="SSF111369">
    <property type="entry name" value="HlyD-like secretion proteins"/>
    <property type="match status" value="1"/>
</dbReference>
<dbReference type="Proteomes" id="UP000675664">
    <property type="component" value="Unassembled WGS sequence"/>
</dbReference>
<keyword evidence="4" id="KW-0812">Transmembrane</keyword>
<comment type="caution">
    <text evidence="7">The sequence shown here is derived from an EMBL/GenBank/DDBJ whole genome shotgun (WGS) entry which is preliminary data.</text>
</comment>
<comment type="similarity">
    <text evidence="2">Belongs to the membrane fusion protein (MFP) (TC 8.A.1) family.</text>
</comment>
<evidence type="ECO:0000313" key="7">
    <source>
        <dbReference type="EMBL" id="MBR0597751.1"/>
    </source>
</evidence>
<accession>A0A8J7W271</accession>
<evidence type="ECO:0000259" key="5">
    <source>
        <dbReference type="Pfam" id="PF25917"/>
    </source>
</evidence>
<reference evidence="7" key="2">
    <citation type="submission" date="2021-04" db="EMBL/GenBank/DDBJ databases">
        <authorList>
            <person name="Liu J."/>
        </authorList>
    </citation>
    <scope>NUCLEOTIDE SEQUENCE</scope>
    <source>
        <strain evidence="7">BAD-6</strain>
    </source>
</reference>
<dbReference type="GO" id="GO:0015562">
    <property type="term" value="F:efflux transmembrane transporter activity"/>
    <property type="evidence" value="ECO:0007669"/>
    <property type="project" value="TreeGrafter"/>
</dbReference>
<proteinExistence type="inferred from homology"/>
<dbReference type="RefSeq" id="WP_227017883.1">
    <property type="nucleotide sequence ID" value="NZ_JAGSND010000004.1"/>
</dbReference>
<dbReference type="Pfam" id="PF25967">
    <property type="entry name" value="RND-MFP_C"/>
    <property type="match status" value="1"/>
</dbReference>
<gene>
    <name evidence="7" type="ORF">KCX82_07700</name>
</gene>
<dbReference type="PANTHER" id="PTHR30469:SF33">
    <property type="entry name" value="SLR1207 PROTEIN"/>
    <property type="match status" value="1"/>
</dbReference>
<feature type="domain" description="Multidrug resistance protein MdtA-like C-terminal permuted SH3" evidence="6">
    <location>
        <begin position="286"/>
        <end position="343"/>
    </location>
</feature>
<protein>
    <submittedName>
        <fullName evidence="7">Efflux RND transporter periplasmic adaptor subunit</fullName>
    </submittedName>
</protein>
<organism evidence="7 8">
    <name type="scientific">Sinanaerobacter chloroacetimidivorans</name>
    <dbReference type="NCBI Taxonomy" id="2818044"/>
    <lineage>
        <taxon>Bacteria</taxon>
        <taxon>Bacillati</taxon>
        <taxon>Bacillota</taxon>
        <taxon>Clostridia</taxon>
        <taxon>Peptostreptococcales</taxon>
        <taxon>Anaerovoracaceae</taxon>
        <taxon>Sinanaerobacter</taxon>
    </lineage>
</organism>
<dbReference type="InterPro" id="IPR006143">
    <property type="entry name" value="RND_pump_MFP"/>
</dbReference>
<evidence type="ECO:0000256" key="4">
    <source>
        <dbReference type="SAM" id="Phobius"/>
    </source>
</evidence>
<dbReference type="EMBL" id="JAGSND010000004">
    <property type="protein sequence ID" value="MBR0597751.1"/>
    <property type="molecule type" value="Genomic_DNA"/>
</dbReference>
<dbReference type="Gene3D" id="2.40.50.100">
    <property type="match status" value="1"/>
</dbReference>
<dbReference type="Gene3D" id="1.10.287.470">
    <property type="entry name" value="Helix hairpin bin"/>
    <property type="match status" value="1"/>
</dbReference>
<keyword evidence="4" id="KW-0472">Membrane</keyword>
<dbReference type="Gene3D" id="2.40.420.20">
    <property type="match status" value="1"/>
</dbReference>